<proteinExistence type="predicted"/>
<sequence>MAVRTAATTGAYLAAESSAAILAVPCLSEEPSMPQRSMQPSPAGWYDDPYEAGKLRYFDGARWTDHVETDNRRSPA</sequence>
<evidence type="ECO:0000259" key="1">
    <source>
        <dbReference type="Pfam" id="PF10708"/>
    </source>
</evidence>
<dbReference type="Pfam" id="PF10708">
    <property type="entry name" value="DUF2510"/>
    <property type="match status" value="1"/>
</dbReference>
<dbReference type="RefSeq" id="WP_373319558.1">
    <property type="nucleotide sequence ID" value="NZ_BONZ01000045.1"/>
</dbReference>
<dbReference type="EMBL" id="BONZ01000045">
    <property type="protein sequence ID" value="GIH16755.1"/>
    <property type="molecule type" value="Genomic_DNA"/>
</dbReference>
<reference evidence="2" key="1">
    <citation type="submission" date="2021-01" db="EMBL/GenBank/DDBJ databases">
        <title>Whole genome shotgun sequence of Rugosimonospora africana NBRC 104875.</title>
        <authorList>
            <person name="Komaki H."/>
            <person name="Tamura T."/>
        </authorList>
    </citation>
    <scope>NUCLEOTIDE SEQUENCE</scope>
    <source>
        <strain evidence="2">NBRC 104875</strain>
    </source>
</reference>
<keyword evidence="3" id="KW-1185">Reference proteome</keyword>
<dbReference type="InterPro" id="IPR018929">
    <property type="entry name" value="DUF2510"/>
</dbReference>
<feature type="domain" description="DUF2510" evidence="1">
    <location>
        <begin position="43"/>
        <end position="75"/>
    </location>
</feature>
<evidence type="ECO:0000313" key="2">
    <source>
        <dbReference type="EMBL" id="GIH16755.1"/>
    </source>
</evidence>
<name>A0A8J3QSP8_9ACTN</name>
<comment type="caution">
    <text evidence="2">The sequence shown here is derived from an EMBL/GenBank/DDBJ whole genome shotgun (WGS) entry which is preliminary data.</text>
</comment>
<protein>
    <recommendedName>
        <fullName evidence="1">DUF2510 domain-containing protein</fullName>
    </recommendedName>
</protein>
<accession>A0A8J3QSP8</accession>
<evidence type="ECO:0000313" key="3">
    <source>
        <dbReference type="Proteomes" id="UP000642748"/>
    </source>
</evidence>
<dbReference type="AlphaFoldDB" id="A0A8J3QSP8"/>
<organism evidence="2 3">
    <name type="scientific">Rugosimonospora africana</name>
    <dbReference type="NCBI Taxonomy" id="556532"/>
    <lineage>
        <taxon>Bacteria</taxon>
        <taxon>Bacillati</taxon>
        <taxon>Actinomycetota</taxon>
        <taxon>Actinomycetes</taxon>
        <taxon>Micromonosporales</taxon>
        <taxon>Micromonosporaceae</taxon>
        <taxon>Rugosimonospora</taxon>
    </lineage>
</organism>
<gene>
    <name evidence="2" type="ORF">Raf01_49270</name>
</gene>
<dbReference type="Proteomes" id="UP000642748">
    <property type="component" value="Unassembled WGS sequence"/>
</dbReference>